<dbReference type="Gene3D" id="3.30.565.40">
    <property type="entry name" value="Fervidobacterium nodosum Rt17-B1 like"/>
    <property type="match status" value="1"/>
</dbReference>
<reference evidence="5" key="2">
    <citation type="submission" date="2012-08" db="EMBL/GenBank/DDBJ databases">
        <title>Finished genome of Desulfosporosinus meridiei DSM 13257.</title>
        <authorList>
            <person name="Huntemann M."/>
            <person name="Wei C.-L."/>
            <person name="Han J."/>
            <person name="Detter J.C."/>
            <person name="Han C."/>
            <person name="Davenport K."/>
            <person name="Daligault H."/>
            <person name="Erkkila T."/>
            <person name="Gu W."/>
            <person name="Munk A.C.C."/>
            <person name="Teshima H."/>
            <person name="Xu Y."/>
            <person name="Chain P."/>
            <person name="Tapia R."/>
            <person name="Chen A."/>
            <person name="Krypides N."/>
            <person name="Mavromatis K."/>
            <person name="Markowitz V."/>
            <person name="Szeto E."/>
            <person name="Ivanova N."/>
            <person name="Mikhailova N."/>
            <person name="Ovchinnikova G."/>
            <person name="Pagani I."/>
            <person name="Pati A."/>
            <person name="Goodwin L."/>
            <person name="Peters L."/>
            <person name="Pitluck S."/>
            <person name="Woyke T."/>
            <person name="Pester M."/>
            <person name="Spring S."/>
            <person name="Ollivier B."/>
            <person name="Rattei T."/>
            <person name="Klenk H.-P."/>
            <person name="Wagner M."/>
            <person name="Loy A."/>
        </authorList>
    </citation>
    <scope>NUCLEOTIDE SEQUENCE [LARGE SCALE GENOMIC DNA]</scope>
    <source>
        <strain evidence="5">ATCC BAA-275 / DSM 13257 / NCIMB 13706 / S10</strain>
    </source>
</reference>
<dbReference type="Gene3D" id="3.90.640.20">
    <property type="entry name" value="Heat-shock cognate protein, ATPase"/>
    <property type="match status" value="1"/>
</dbReference>
<evidence type="ECO:0000259" key="2">
    <source>
        <dbReference type="Pfam" id="PF11738"/>
    </source>
</evidence>
<keyword evidence="1" id="KW-1133">Transmembrane helix</keyword>
<feature type="domain" description="Deacetylase PdaC" evidence="3">
    <location>
        <begin position="97"/>
        <end position="169"/>
    </location>
</feature>
<feature type="domain" description="DUF3298" evidence="2">
    <location>
        <begin position="202"/>
        <end position="284"/>
    </location>
</feature>
<evidence type="ECO:0000313" key="4">
    <source>
        <dbReference type="EMBL" id="AFQ45805.1"/>
    </source>
</evidence>
<accession>J7IVR1</accession>
<evidence type="ECO:0000313" key="5">
    <source>
        <dbReference type="Proteomes" id="UP000005262"/>
    </source>
</evidence>
<sequence length="298" mass="33718">MERRNLQHLKKEYLETPIPGELDYLVSKALKDKGESKMKRKITVKKISVVVASIAACVALLMVGINSSQVFASTLSKVPVIGSIVKVLTFREYTVNGDKFNVDIKVPSIQGLENKALENSLNEKYVNENKKLYEEFKAEMEDIQKKGGGNLGVNSGYMVKTDTDRILSIGRYTVITKASGVEKLKYDTIDKENEVLITLPSLFKDNSYVEVISENIKAQMREQMKADEGKIYWVDDKETYIEVFDKISASQNFFINTEGKLVISFDEYEVGPGYMGIQEFIIPTEVISDILISNEYIR</sequence>
<dbReference type="OrthoDB" id="4990at2"/>
<protein>
    <recommendedName>
        <fullName evidence="6">DUF3298 domain-containing protein</fullName>
    </recommendedName>
</protein>
<dbReference type="RefSeq" id="WP_014904714.1">
    <property type="nucleotide sequence ID" value="NC_018515.1"/>
</dbReference>
<proteinExistence type="predicted"/>
<feature type="transmembrane region" description="Helical" evidence="1">
    <location>
        <begin position="47"/>
        <end position="65"/>
    </location>
</feature>
<dbReference type="InterPro" id="IPR037126">
    <property type="entry name" value="PdaC/RsiV-like_sf"/>
</dbReference>
<organism evidence="4 5">
    <name type="scientific">Desulfosporosinus meridiei (strain ATCC BAA-275 / DSM 13257 / KCTC 12902 / NCIMB 13706 / S10)</name>
    <dbReference type="NCBI Taxonomy" id="768704"/>
    <lineage>
        <taxon>Bacteria</taxon>
        <taxon>Bacillati</taxon>
        <taxon>Bacillota</taxon>
        <taxon>Clostridia</taxon>
        <taxon>Eubacteriales</taxon>
        <taxon>Desulfitobacteriaceae</taxon>
        <taxon>Desulfosporosinus</taxon>
    </lineage>
</organism>
<dbReference type="HOGENOM" id="CLU_049430_0_0_9"/>
<dbReference type="EMBL" id="CP003629">
    <property type="protein sequence ID" value="AFQ45805.1"/>
    <property type="molecule type" value="Genomic_DNA"/>
</dbReference>
<dbReference type="Pfam" id="PF13739">
    <property type="entry name" value="PdaC"/>
    <property type="match status" value="1"/>
</dbReference>
<dbReference type="InterPro" id="IPR025303">
    <property type="entry name" value="PdaC"/>
</dbReference>
<evidence type="ECO:0008006" key="6">
    <source>
        <dbReference type="Google" id="ProtNLM"/>
    </source>
</evidence>
<keyword evidence="1" id="KW-0472">Membrane</keyword>
<dbReference type="Pfam" id="PF11738">
    <property type="entry name" value="DUF3298"/>
    <property type="match status" value="1"/>
</dbReference>
<dbReference type="InterPro" id="IPR021729">
    <property type="entry name" value="DUF3298"/>
</dbReference>
<dbReference type="eggNOG" id="ENOG502Z8Z7">
    <property type="taxonomic scope" value="Bacteria"/>
</dbReference>
<dbReference type="AlphaFoldDB" id="J7IVR1"/>
<evidence type="ECO:0000256" key="1">
    <source>
        <dbReference type="SAM" id="Phobius"/>
    </source>
</evidence>
<dbReference type="KEGG" id="dmi:Desmer_3974"/>
<keyword evidence="1" id="KW-0812">Transmembrane</keyword>
<dbReference type="STRING" id="768704.Desmer_3974"/>
<reference evidence="4 5" key="1">
    <citation type="journal article" date="2012" name="J. Bacteriol.">
        <title>Complete genome sequences of Desulfosporosinus orientis DSM765T, Desulfosporosinus youngiae DSM17734T, Desulfosporosinus meridiei DSM13257T, and Desulfosporosinus acidiphilus DSM22704T.</title>
        <authorList>
            <person name="Pester M."/>
            <person name="Brambilla E."/>
            <person name="Alazard D."/>
            <person name="Rattei T."/>
            <person name="Weinmaier T."/>
            <person name="Han J."/>
            <person name="Lucas S."/>
            <person name="Lapidus A."/>
            <person name="Cheng J.F."/>
            <person name="Goodwin L."/>
            <person name="Pitluck S."/>
            <person name="Peters L."/>
            <person name="Ovchinnikova G."/>
            <person name="Teshima H."/>
            <person name="Detter J.C."/>
            <person name="Han C.S."/>
            <person name="Tapia R."/>
            <person name="Land M.L."/>
            <person name="Hauser L."/>
            <person name="Kyrpides N.C."/>
            <person name="Ivanova N.N."/>
            <person name="Pagani I."/>
            <person name="Huntmann M."/>
            <person name="Wei C.L."/>
            <person name="Davenport K.W."/>
            <person name="Daligault H."/>
            <person name="Chain P.S."/>
            <person name="Chen A."/>
            <person name="Mavromatis K."/>
            <person name="Markowitz V."/>
            <person name="Szeto E."/>
            <person name="Mikhailova N."/>
            <person name="Pati A."/>
            <person name="Wagner M."/>
            <person name="Woyke T."/>
            <person name="Ollivier B."/>
            <person name="Klenk H.P."/>
            <person name="Spring S."/>
            <person name="Loy A."/>
        </authorList>
    </citation>
    <scope>NUCLEOTIDE SEQUENCE [LARGE SCALE GENOMIC DNA]</scope>
    <source>
        <strain evidence="5">ATCC BAA-275 / DSM 13257 / NCIMB 13706 / S10</strain>
    </source>
</reference>
<evidence type="ECO:0000259" key="3">
    <source>
        <dbReference type="Pfam" id="PF13739"/>
    </source>
</evidence>
<keyword evidence="5" id="KW-1185">Reference proteome</keyword>
<dbReference type="Proteomes" id="UP000005262">
    <property type="component" value="Chromosome"/>
</dbReference>
<name>J7IVR1_DESMD</name>
<gene>
    <name evidence="4" type="ordered locus">Desmer_3974</name>
</gene>